<reference evidence="2" key="1">
    <citation type="journal article" date="2020" name="mSystems">
        <title>Genome- and Community-Level Interaction Insights into Carbon Utilization and Element Cycling Functions of Hydrothermarchaeota in Hydrothermal Sediment.</title>
        <authorList>
            <person name="Zhou Z."/>
            <person name="Liu Y."/>
            <person name="Xu W."/>
            <person name="Pan J."/>
            <person name="Luo Z.H."/>
            <person name="Li M."/>
        </authorList>
    </citation>
    <scope>NUCLEOTIDE SEQUENCE</scope>
    <source>
        <strain evidence="2">SpSt-649</strain>
    </source>
</reference>
<protein>
    <submittedName>
        <fullName evidence="2">4Fe-4S dicluster domain-containing protein</fullName>
    </submittedName>
</protein>
<dbReference type="InterPro" id="IPR017896">
    <property type="entry name" value="4Fe4S_Fe-S-bd"/>
</dbReference>
<name>A0A7C4H694_THEPE</name>
<proteinExistence type="predicted"/>
<organism evidence="2">
    <name type="scientific">Thermofilum pendens</name>
    <dbReference type="NCBI Taxonomy" id="2269"/>
    <lineage>
        <taxon>Archaea</taxon>
        <taxon>Thermoproteota</taxon>
        <taxon>Thermoprotei</taxon>
        <taxon>Thermofilales</taxon>
        <taxon>Thermofilaceae</taxon>
        <taxon>Thermofilum</taxon>
    </lineage>
</organism>
<feature type="domain" description="4Fe-4S ferredoxin-type" evidence="1">
    <location>
        <begin position="237"/>
        <end position="266"/>
    </location>
</feature>
<dbReference type="Gene3D" id="3.30.70.20">
    <property type="match status" value="1"/>
</dbReference>
<dbReference type="Pfam" id="PF00037">
    <property type="entry name" value="Fer4"/>
    <property type="match status" value="1"/>
</dbReference>
<dbReference type="InterPro" id="IPR017900">
    <property type="entry name" value="4Fe4S_Fe_S_CS"/>
</dbReference>
<dbReference type="EMBL" id="DTBQ01000040">
    <property type="protein sequence ID" value="HGM46409.1"/>
    <property type="molecule type" value="Genomic_DNA"/>
</dbReference>
<dbReference type="SUPFAM" id="SSF54862">
    <property type="entry name" value="4Fe-4S ferredoxins"/>
    <property type="match status" value="1"/>
</dbReference>
<dbReference type="GO" id="GO:0016491">
    <property type="term" value="F:oxidoreductase activity"/>
    <property type="evidence" value="ECO:0007669"/>
    <property type="project" value="UniProtKB-ARBA"/>
</dbReference>
<gene>
    <name evidence="2" type="ORF">ENU21_01470</name>
</gene>
<evidence type="ECO:0000259" key="1">
    <source>
        <dbReference type="PROSITE" id="PS51379"/>
    </source>
</evidence>
<dbReference type="AlphaFoldDB" id="A0A7C4H694"/>
<comment type="caution">
    <text evidence="2">The sequence shown here is derived from an EMBL/GenBank/DDBJ whole genome shotgun (WGS) entry which is preliminary data.</text>
</comment>
<dbReference type="PROSITE" id="PS00198">
    <property type="entry name" value="4FE4S_FER_1"/>
    <property type="match status" value="1"/>
</dbReference>
<accession>A0A7C4H694</accession>
<evidence type="ECO:0000313" key="2">
    <source>
        <dbReference type="EMBL" id="HGM46409.1"/>
    </source>
</evidence>
<sequence>MLALASAASALALAALHIFTDEGFAEESRFQVWLHAFYAKIEPGVVWLIDKLLKNRLLSGTRPGRAILTAIGKALWFLPHGVVVEHEAALRLIDSLPEDTHIAIGPCVCKRGIGVKEEPYYTDMVIMYGARAYKAAHPEDYRFISKEEAKKLLREFHERNLIHEVFACFKAKNWAFVICNCDARYCIPTRSYILTGEGVYPGPLLASIDGEKCAGLENCGVCAKLCSFSAVQPSPQGKASVDPAKCMGCGLCVERCPRGARKLVPRENYNPRFLPIEHTHPLLAQVRKA</sequence>
<feature type="domain" description="4Fe-4S ferredoxin-type" evidence="1">
    <location>
        <begin position="204"/>
        <end position="236"/>
    </location>
</feature>
<dbReference type="PROSITE" id="PS51379">
    <property type="entry name" value="4FE4S_FER_2"/>
    <property type="match status" value="2"/>
</dbReference>